<feature type="signal peptide" evidence="1">
    <location>
        <begin position="1"/>
        <end position="23"/>
    </location>
</feature>
<proteinExistence type="predicted"/>
<dbReference type="InterPro" id="IPR036514">
    <property type="entry name" value="SGNH_hydro_sf"/>
</dbReference>
<dbReference type="CDD" id="cd00229">
    <property type="entry name" value="SGNH_hydrolase"/>
    <property type="match status" value="1"/>
</dbReference>
<keyword evidence="1" id="KW-0732">Signal</keyword>
<dbReference type="EMBL" id="FOAN01000002">
    <property type="protein sequence ID" value="SEL04296.1"/>
    <property type="molecule type" value="Genomic_DNA"/>
</dbReference>
<protein>
    <submittedName>
        <fullName evidence="2">Lysophospholipase L1</fullName>
    </submittedName>
</protein>
<feature type="chain" id="PRO_5011708799" evidence="1">
    <location>
        <begin position="24"/>
        <end position="256"/>
    </location>
</feature>
<dbReference type="AlphaFoldDB" id="A0A1H7LZ94"/>
<dbReference type="PANTHER" id="PTHR30383">
    <property type="entry name" value="THIOESTERASE 1/PROTEASE 1/LYSOPHOSPHOLIPASE L1"/>
    <property type="match status" value="1"/>
</dbReference>
<dbReference type="OrthoDB" id="7203637at2"/>
<dbReference type="Gene3D" id="3.40.50.1110">
    <property type="entry name" value="SGNH hydrolase"/>
    <property type="match status" value="1"/>
</dbReference>
<evidence type="ECO:0000313" key="3">
    <source>
        <dbReference type="Proteomes" id="UP000199664"/>
    </source>
</evidence>
<reference evidence="3" key="1">
    <citation type="submission" date="2016-10" db="EMBL/GenBank/DDBJ databases">
        <authorList>
            <person name="Varghese N."/>
            <person name="Submissions S."/>
        </authorList>
    </citation>
    <scope>NUCLEOTIDE SEQUENCE [LARGE SCALE GENOMIC DNA]</scope>
    <source>
        <strain evidence="3">LMG 26383,CCUG 61248,R- 45681</strain>
    </source>
</reference>
<organism evidence="2 3">
    <name type="scientific">Bosea lupini</name>
    <dbReference type="NCBI Taxonomy" id="1036779"/>
    <lineage>
        <taxon>Bacteria</taxon>
        <taxon>Pseudomonadati</taxon>
        <taxon>Pseudomonadota</taxon>
        <taxon>Alphaproteobacteria</taxon>
        <taxon>Hyphomicrobiales</taxon>
        <taxon>Boseaceae</taxon>
        <taxon>Bosea</taxon>
    </lineage>
</organism>
<name>A0A1H7LZ94_9HYPH</name>
<dbReference type="GO" id="GO:0004622">
    <property type="term" value="F:phosphatidylcholine lysophospholipase activity"/>
    <property type="evidence" value="ECO:0007669"/>
    <property type="project" value="TreeGrafter"/>
</dbReference>
<dbReference type="Pfam" id="PF25182">
    <property type="entry name" value="NonGDSL"/>
    <property type="match status" value="1"/>
</dbReference>
<evidence type="ECO:0000256" key="1">
    <source>
        <dbReference type="SAM" id="SignalP"/>
    </source>
</evidence>
<gene>
    <name evidence="2" type="ORF">SAMN04515666_102675</name>
</gene>
<dbReference type="Proteomes" id="UP000199664">
    <property type="component" value="Unassembled WGS sequence"/>
</dbReference>
<dbReference type="PANTHER" id="PTHR30383:SF5">
    <property type="entry name" value="SGNH HYDROLASE-TYPE ESTERASE DOMAIN-CONTAINING PROTEIN"/>
    <property type="match status" value="1"/>
</dbReference>
<sequence>MLAGFRIRLACAFAMLAPLGLQAQQANATEFVCRPSTLTRDAADLASAWKGGSAPLRILAIGSSSTEGIGASGKDKTYPARLGSLLREGLGGRSIEMVNAGIGGETAPQTLLRLKAALVDGRYDLVIWQVGTNDAVNGGDLGTFRNLVADGIAAAKQARTRLVILDPQFYPGIKETARYRAYVDAIADVARTQAVPVLSRYQAMLSWYQRDAEGFMAALAGDRFHMSDAGYGCLAQDIARSLLGDKPAVTLTASAR</sequence>
<keyword evidence="3" id="KW-1185">Reference proteome</keyword>
<dbReference type="InterPro" id="IPR051532">
    <property type="entry name" value="Ester_Hydrolysis_Enzymes"/>
</dbReference>
<dbReference type="SUPFAM" id="SSF52266">
    <property type="entry name" value="SGNH hydrolase"/>
    <property type="match status" value="1"/>
</dbReference>
<accession>A0A1H7LZ94</accession>
<dbReference type="InterPro" id="IPR057572">
    <property type="entry name" value="NonGDSL"/>
</dbReference>
<dbReference type="STRING" id="1036779.SAMN04515666_102675"/>
<evidence type="ECO:0000313" key="2">
    <source>
        <dbReference type="EMBL" id="SEL04296.1"/>
    </source>
</evidence>